<sequence>MEDLAERKTITYDMVDMLYLNSTNMGIAEAFTQKTPNPQFKPTCDSLFTNHHNSNLNFNSICITLLSYFQLCKVTRSSSNPDSYCGYANYWLNGKLRKENGKSDKDTSIFFEIFSGSSNKDSGSSECKRYIYNLGDETYKKMNILFTYYNHYSNFLLHRYTKSDLSCTYAEECAKIYKENILNCSNFEDEFCAKLKGFRDKLMQYLESLKICSDTQGIISSIDKTIAESSPQNPGEISSQATTISATSFGTAMGVSLLSLFLYKVTPIGSWLSPRIGNLKKKTLNIGYNEENESLFQYSESAESNYTNGDYNIAYNIVGNS</sequence>
<keyword evidence="2" id="KW-1185">Reference proteome</keyword>
<accession>A0A1A9ALM9</accession>
<protein>
    <submittedName>
        <fullName evidence="1">PIR Superfamily Protein</fullName>
    </submittedName>
</protein>
<proteinExistence type="predicted"/>
<dbReference type="EMBL" id="FLRD01001549">
    <property type="protein sequence ID" value="SBT57547.1"/>
    <property type="molecule type" value="Genomic_DNA"/>
</dbReference>
<dbReference type="AlphaFoldDB" id="A0A1A9ALM9"/>
<gene>
    <name evidence="1" type="ORF">POVWA1_082200</name>
</gene>
<name>A0A1A9ALM9_PLAOA</name>
<reference evidence="2" key="1">
    <citation type="submission" date="2016-05" db="EMBL/GenBank/DDBJ databases">
        <authorList>
            <person name="Naeem Raeece"/>
        </authorList>
    </citation>
    <scope>NUCLEOTIDE SEQUENCE [LARGE SCALE GENOMIC DNA]</scope>
</reference>
<dbReference type="InterPro" id="IPR008780">
    <property type="entry name" value="Plasmodium_Vir"/>
</dbReference>
<dbReference type="Proteomes" id="UP000078555">
    <property type="component" value="Unassembled WGS sequence"/>
</dbReference>
<organism evidence="1 2">
    <name type="scientific">Plasmodium ovale wallikeri</name>
    <dbReference type="NCBI Taxonomy" id="864142"/>
    <lineage>
        <taxon>Eukaryota</taxon>
        <taxon>Sar</taxon>
        <taxon>Alveolata</taxon>
        <taxon>Apicomplexa</taxon>
        <taxon>Aconoidasida</taxon>
        <taxon>Haemosporida</taxon>
        <taxon>Plasmodiidae</taxon>
        <taxon>Plasmodium</taxon>
        <taxon>Plasmodium (Plasmodium)</taxon>
    </lineage>
</organism>
<dbReference type="Pfam" id="PF05795">
    <property type="entry name" value="Plasmodium_Vir"/>
    <property type="match status" value="2"/>
</dbReference>
<evidence type="ECO:0000313" key="1">
    <source>
        <dbReference type="EMBL" id="SBT57547.1"/>
    </source>
</evidence>
<evidence type="ECO:0000313" key="2">
    <source>
        <dbReference type="Proteomes" id="UP000078555"/>
    </source>
</evidence>